<keyword evidence="5" id="KW-1185">Reference proteome</keyword>
<gene>
    <name evidence="4" type="ORF">M8A51_10520</name>
</gene>
<keyword evidence="2" id="KW-0808">Transferase</keyword>
<dbReference type="InterPro" id="IPR051052">
    <property type="entry name" value="Diverse_substrate_MTase"/>
</dbReference>
<dbReference type="Proteomes" id="UP001165541">
    <property type="component" value="Unassembled WGS sequence"/>
</dbReference>
<dbReference type="PANTHER" id="PTHR44942">
    <property type="entry name" value="METHYLTRANSF_11 DOMAIN-CONTAINING PROTEIN"/>
    <property type="match status" value="1"/>
</dbReference>
<dbReference type="Pfam" id="PF13649">
    <property type="entry name" value="Methyltransf_25"/>
    <property type="match status" value="1"/>
</dbReference>
<protein>
    <submittedName>
        <fullName evidence="4">Class I SAM-dependent methyltransferase</fullName>
    </submittedName>
</protein>
<dbReference type="EMBL" id="JAMKFE010000005">
    <property type="protein sequence ID" value="MCM5679966.1"/>
    <property type="molecule type" value="Genomic_DNA"/>
</dbReference>
<dbReference type="GO" id="GO:0008168">
    <property type="term" value="F:methyltransferase activity"/>
    <property type="evidence" value="ECO:0007669"/>
    <property type="project" value="UniProtKB-KW"/>
</dbReference>
<dbReference type="InterPro" id="IPR029063">
    <property type="entry name" value="SAM-dependent_MTases_sf"/>
</dbReference>
<evidence type="ECO:0000313" key="4">
    <source>
        <dbReference type="EMBL" id="MCM5679966.1"/>
    </source>
</evidence>
<name>A0ABT0YP82_9BURK</name>
<dbReference type="CDD" id="cd02440">
    <property type="entry name" value="AdoMet_MTases"/>
    <property type="match status" value="1"/>
</dbReference>
<keyword evidence="1 4" id="KW-0489">Methyltransferase</keyword>
<evidence type="ECO:0000259" key="3">
    <source>
        <dbReference type="Pfam" id="PF13649"/>
    </source>
</evidence>
<feature type="domain" description="Methyltransferase" evidence="3">
    <location>
        <begin position="11"/>
        <end position="88"/>
    </location>
</feature>
<evidence type="ECO:0000256" key="2">
    <source>
        <dbReference type="ARBA" id="ARBA00022679"/>
    </source>
</evidence>
<evidence type="ECO:0000313" key="5">
    <source>
        <dbReference type="Proteomes" id="UP001165541"/>
    </source>
</evidence>
<comment type="caution">
    <text evidence="4">The sequence shown here is derived from an EMBL/GenBank/DDBJ whole genome shotgun (WGS) entry which is preliminary data.</text>
</comment>
<dbReference type="RefSeq" id="WP_251778169.1">
    <property type="nucleotide sequence ID" value="NZ_JAMKFE010000005.1"/>
</dbReference>
<dbReference type="Gene3D" id="3.40.50.150">
    <property type="entry name" value="Vaccinia Virus protein VP39"/>
    <property type="match status" value="1"/>
</dbReference>
<accession>A0ABT0YP82</accession>
<reference evidence="4" key="1">
    <citation type="submission" date="2022-05" db="EMBL/GenBank/DDBJ databases">
        <title>Schlegelella sp. nov., isolated from mangrove soil.</title>
        <authorList>
            <person name="Liu Y."/>
            <person name="Ge X."/>
            <person name="Liu W."/>
        </authorList>
    </citation>
    <scope>NUCLEOTIDE SEQUENCE</scope>
    <source>
        <strain evidence="4">S2-27</strain>
    </source>
</reference>
<dbReference type="GO" id="GO:0032259">
    <property type="term" value="P:methylation"/>
    <property type="evidence" value="ECO:0007669"/>
    <property type="project" value="UniProtKB-KW"/>
</dbReference>
<evidence type="ECO:0000256" key="1">
    <source>
        <dbReference type="ARBA" id="ARBA00022603"/>
    </source>
</evidence>
<dbReference type="InterPro" id="IPR041698">
    <property type="entry name" value="Methyltransf_25"/>
</dbReference>
<sequence length="215" mass="23611">MSGEGPFDRAVDVACETGDSTMPLVGIAKQVEGVDLSGPMLAHAKAKGLVVRQAPYTELERGAFDLISVCMAYHWFDADAAISAFKRASMHRATWLIYNFALLGHKTDESVSRWLKTAYLSNFPDPPRGRTEFAVPATDRELRVVGSGKGALPVQFSRSALIGYLTTQSNVQAALHAGRTYQDIEAHLDRELPEVAYGAEFLYGYSYSVVQFQRA</sequence>
<proteinExistence type="predicted"/>
<organism evidence="4 5">
    <name type="scientific">Caldimonas mangrovi</name>
    <dbReference type="NCBI Taxonomy" id="2944811"/>
    <lineage>
        <taxon>Bacteria</taxon>
        <taxon>Pseudomonadati</taxon>
        <taxon>Pseudomonadota</taxon>
        <taxon>Betaproteobacteria</taxon>
        <taxon>Burkholderiales</taxon>
        <taxon>Sphaerotilaceae</taxon>
        <taxon>Caldimonas</taxon>
    </lineage>
</organism>
<dbReference type="SUPFAM" id="SSF53335">
    <property type="entry name" value="S-adenosyl-L-methionine-dependent methyltransferases"/>
    <property type="match status" value="1"/>
</dbReference>
<dbReference type="PANTHER" id="PTHR44942:SF4">
    <property type="entry name" value="METHYLTRANSFERASE TYPE 11 DOMAIN-CONTAINING PROTEIN"/>
    <property type="match status" value="1"/>
</dbReference>